<feature type="region of interest" description="Disordered" evidence="1">
    <location>
        <begin position="1106"/>
        <end position="1128"/>
    </location>
</feature>
<dbReference type="EMBL" id="BRYA01000171">
    <property type="protein sequence ID" value="GMI42394.1"/>
    <property type="molecule type" value="Genomic_DNA"/>
</dbReference>
<evidence type="ECO:0000313" key="4">
    <source>
        <dbReference type="Proteomes" id="UP001165065"/>
    </source>
</evidence>
<dbReference type="Proteomes" id="UP001165065">
    <property type="component" value="Unassembled WGS sequence"/>
</dbReference>
<reference evidence="4" key="1">
    <citation type="journal article" date="2023" name="Commun. Biol.">
        <title>Genome analysis of Parmales, the sister group of diatoms, reveals the evolutionary specialization of diatoms from phago-mixotrophs to photoautotrophs.</title>
        <authorList>
            <person name="Ban H."/>
            <person name="Sato S."/>
            <person name="Yoshikawa S."/>
            <person name="Yamada K."/>
            <person name="Nakamura Y."/>
            <person name="Ichinomiya M."/>
            <person name="Sato N."/>
            <person name="Blanc-Mathieu R."/>
            <person name="Endo H."/>
            <person name="Kuwata A."/>
            <person name="Ogata H."/>
        </authorList>
    </citation>
    <scope>NUCLEOTIDE SEQUENCE [LARGE SCALE GENOMIC DNA]</scope>
</reference>
<keyword evidence="2" id="KW-0732">Signal</keyword>
<evidence type="ECO:0000313" key="3">
    <source>
        <dbReference type="EMBL" id="GMI42394.1"/>
    </source>
</evidence>
<name>A0A9W7GB69_9STRA</name>
<dbReference type="OrthoDB" id="9970295at2759"/>
<feature type="signal peptide" evidence="2">
    <location>
        <begin position="1"/>
        <end position="25"/>
    </location>
</feature>
<evidence type="ECO:0000256" key="1">
    <source>
        <dbReference type="SAM" id="MobiDB-lite"/>
    </source>
</evidence>
<feature type="chain" id="PRO_5040786271" evidence="2">
    <location>
        <begin position="26"/>
        <end position="1934"/>
    </location>
</feature>
<protein>
    <submittedName>
        <fullName evidence="3">Uncharacterized protein</fullName>
    </submittedName>
</protein>
<keyword evidence="4" id="KW-1185">Reference proteome</keyword>
<organism evidence="3 4">
    <name type="scientific">Triparma columacea</name>
    <dbReference type="NCBI Taxonomy" id="722753"/>
    <lineage>
        <taxon>Eukaryota</taxon>
        <taxon>Sar</taxon>
        <taxon>Stramenopiles</taxon>
        <taxon>Ochrophyta</taxon>
        <taxon>Bolidophyceae</taxon>
        <taxon>Parmales</taxon>
        <taxon>Triparmaceae</taxon>
        <taxon>Triparma</taxon>
    </lineage>
</organism>
<gene>
    <name evidence="3" type="ORF">TrCOL_g11592</name>
</gene>
<accession>A0A9W7GB69</accession>
<proteinExistence type="predicted"/>
<dbReference type="SUPFAM" id="SSF75005">
    <property type="entry name" value="Arabinanase/levansucrase/invertase"/>
    <property type="match status" value="1"/>
</dbReference>
<dbReference type="Gene3D" id="2.115.10.20">
    <property type="entry name" value="Glycosyl hydrolase domain, family 43"/>
    <property type="match status" value="1"/>
</dbReference>
<sequence>MVQLSTLSSPLLLLLFLSLFVPSSPKIIGADRFNIRGIPEGQDAWCKTHCQSYEHCNFVWNNDYVDLQMKTDFSALDGPGNHLITGVSLGDTIASESFATQFILDLAKALSVSPCQFYVKSVVAGDVYHTWSIENVIVTFRFFPADATVIKELTRQIQFPDSELYKGNVTSATDDLFGLVAVNWDASLKLTYSMSVIGEGDVKTDTDGTVYLDQGSERFCKNPVNEGTAICEFEAFFIQDVAEALGIAKEEVEILFIKKFGLDSVLISFRFIPPNDASGVDASWLSSRMTDLKTQVNDLSSALYGGNVTVFTDQTWGVSASQRQPKALSPYLGYAFQNTSASSYERCKATHRCPRGWEKYNQAAATVEYTEQSFGGGIHSPTYLFSGFEDWRKGTYSLRDGEAPGSFSPSSITAPKNAHLDPFDFTSLGPSIPSYNSSVNSGLVLNSASLTSQLALQDEWINKIKATIDFTDKNRDTGIMDTKKRSRIDVRKLMLKTKEEHEAYLAFEEDKKLTLSNSQCVNVPCELIFNTSSGVLGGAMDVVGEIVQLADGSNTEVAVFAFDSIDLGPNVAVTLTGQRALILLSRSTVKIDTTFQTNPGVLSGFPGGYSVGRLASDKLSSICPKWPEDGTDIFAINEIPDKRIAERCTGLVSCCPGDQPISYLTTLTNTQLKSNNVNGPGSGSIRVFKATIDTKADALPEIQTITTSVRDGENLGGGFILHFNGYSTSVIPYDSTAAFVEHEIESSLNPISLSTLSKIERTDTSDPNYGTAGIGKVSVSRVENNPLQFGTHVWTVTFESYVGNVGEVDSTPLTVTNLLTGIHADVVIDTTQHGNSIGGDFTLSFLGSTTNAMPHDVSASEMEIALKDAISDLAHVFVVRTDPSNNCNDGYCKDGPTKEGGYMWTLTLFTYTDNITPTFPLSPLADTEGAYSTLTATNQLIDTICTDRSVDPSCPTIHISMDHSLTSVDALRALTADRPFSLAFGGGGAGYGANGGAGYGFTSAGVAYGDEKISQLVGGSGGQLGYVHPFEANLWDRPRGRGGAGGGAIEVVAVNDIHLGPNSNLYFEGENGFDSQMTAGGGGSGGSILLSAGGTIKLDGKLSVKGGNGGAAEQPNGRNDLGTNGHGGGGSGGRIAMYAQSITFGKDSKVDVSGGVGATGCDVLGVRDCKGGDGSLYYEEELGHDVYIDSTKGAESTSSALFLKQTETREISSSTVKETPFTQKGPEFTFQTSEKPGRATFYVQISGESQHPDTASEVDKDGWGTTFELKELDWEDSASRSTSDQTVLIGVHIGKSIRYGANYYGVPGDTTYDENLKTLYEEAEQDVWYKVDIRIDWANMVYDIYLDDVLRVDKAPFAGSGVKRVGLNTYHHVATWYDEIYIGTDSTMNFRCPKVLETGIEMTRPAQTGWKADDIGGYSEKHKMRRHRSHVSRREIYKYNNGGLTPFDGEGHKKYTSDIKFRFANGDREDKNGGLSAGVLLRVPEAGSEDRYYWYGEHTNTDGSRDGYDNSADMQGGVGACSTDDFVTWRNEGIMFHYTNITDMVFGTNGPFVVERPKVLYNNVTNKYVMWMGIDDTAKTLGLAGVAVSDYPNGPFDFIRSFYPDGNETHDQTVYQDEGGNAFLMRTYYSTVDYILPAPVMQPMWESVKNKDGTNNFGLSYHRGVYEPAYDDFHDIYLQRWRTEDQPWEVICVDKLTKVERKVPFGETNFDGEVCQDPTEYKIVKGQGQYGSDLKGVETRFLDPSNETNSWWQPSSVPTVKAQPWSKNYRDGTCGIRKLDNDMQKLDPDLPEREIGARGTCSNVVDNAVHPTPPDKLIGSNTIVEQRRAKFIAISKLTDDYLDTSGVVKSFEGEMEDSKDLITLMKGNKGFGWNAGEELGSTYQPQVFTEFKTAADWETRFHQYETNFNDRARYSLACTLDGTCPVNFRDQVDM</sequence>
<evidence type="ECO:0000256" key="2">
    <source>
        <dbReference type="SAM" id="SignalP"/>
    </source>
</evidence>
<dbReference type="PANTHER" id="PTHR22925:SF3">
    <property type="entry name" value="GLYCOSYL HYDROLASE FAMILY PROTEIN 43"/>
    <property type="match status" value="1"/>
</dbReference>
<dbReference type="PANTHER" id="PTHR22925">
    <property type="entry name" value="GLYCOSYL HYDROLASE 43 FAMILY MEMBER"/>
    <property type="match status" value="1"/>
</dbReference>
<dbReference type="InterPro" id="IPR023296">
    <property type="entry name" value="Glyco_hydro_beta-prop_sf"/>
</dbReference>
<comment type="caution">
    <text evidence="3">The sequence shown here is derived from an EMBL/GenBank/DDBJ whole genome shotgun (WGS) entry which is preliminary data.</text>
</comment>